<evidence type="ECO:0008006" key="4">
    <source>
        <dbReference type="Google" id="ProtNLM"/>
    </source>
</evidence>
<dbReference type="Gene3D" id="3.90.1720.10">
    <property type="entry name" value="endopeptidase domain like (from Nostoc punctiforme)"/>
    <property type="match status" value="1"/>
</dbReference>
<evidence type="ECO:0000313" key="3">
    <source>
        <dbReference type="Proteomes" id="UP001156836"/>
    </source>
</evidence>
<dbReference type="EMBL" id="BSOZ01000001">
    <property type="protein sequence ID" value="GLS02918.1"/>
    <property type="molecule type" value="Genomic_DNA"/>
</dbReference>
<dbReference type="InterPro" id="IPR038765">
    <property type="entry name" value="Papain-like_cys_pep_sf"/>
</dbReference>
<organism evidence="2 3">
    <name type="scientific">Chitiniphilus shinanonensis</name>
    <dbReference type="NCBI Taxonomy" id="553088"/>
    <lineage>
        <taxon>Bacteria</taxon>
        <taxon>Pseudomonadati</taxon>
        <taxon>Pseudomonadota</taxon>
        <taxon>Betaproteobacteria</taxon>
        <taxon>Neisseriales</taxon>
        <taxon>Chitinibacteraceae</taxon>
        <taxon>Chitiniphilus</taxon>
    </lineage>
</organism>
<reference evidence="3" key="1">
    <citation type="journal article" date="2019" name="Int. J. Syst. Evol. Microbiol.">
        <title>The Global Catalogue of Microorganisms (GCM) 10K type strain sequencing project: providing services to taxonomists for standard genome sequencing and annotation.</title>
        <authorList>
            <consortium name="The Broad Institute Genomics Platform"/>
            <consortium name="The Broad Institute Genome Sequencing Center for Infectious Disease"/>
            <person name="Wu L."/>
            <person name="Ma J."/>
        </authorList>
    </citation>
    <scope>NUCLEOTIDE SEQUENCE [LARGE SCALE GENOMIC DNA]</scope>
    <source>
        <strain evidence="3">NBRC 104970</strain>
    </source>
</reference>
<dbReference type="PROSITE" id="PS51257">
    <property type="entry name" value="PROKAR_LIPOPROTEIN"/>
    <property type="match status" value="1"/>
</dbReference>
<protein>
    <recommendedName>
        <fullName evidence="4">Lipoprotein</fullName>
    </recommendedName>
</protein>
<proteinExistence type="predicted"/>
<dbReference type="Proteomes" id="UP001156836">
    <property type="component" value="Unassembled WGS sequence"/>
</dbReference>
<name>A0ABQ6BLY9_9NEIS</name>
<evidence type="ECO:0000256" key="1">
    <source>
        <dbReference type="SAM" id="SignalP"/>
    </source>
</evidence>
<feature type="signal peptide" evidence="1">
    <location>
        <begin position="1"/>
        <end position="19"/>
    </location>
</feature>
<dbReference type="SUPFAM" id="SSF54001">
    <property type="entry name" value="Cysteine proteinases"/>
    <property type="match status" value="1"/>
</dbReference>
<comment type="caution">
    <text evidence="2">The sequence shown here is derived from an EMBL/GenBank/DDBJ whole genome shotgun (WGS) entry which is preliminary data.</text>
</comment>
<keyword evidence="3" id="KW-1185">Reference proteome</keyword>
<dbReference type="NCBIfam" id="NF008552">
    <property type="entry name" value="PRK11479.1"/>
    <property type="match status" value="1"/>
</dbReference>
<feature type="chain" id="PRO_5045401181" description="Lipoprotein" evidence="1">
    <location>
        <begin position="20"/>
        <end position="260"/>
    </location>
</feature>
<keyword evidence="1" id="KW-0732">Signal</keyword>
<accession>A0ABQ6BLY9</accession>
<sequence length="260" mass="28208">MRVFRCLLLTCLLLLTACATEMRPGATAEAPKRVAFQKAGLSPENGGLLISADALQAGDILLSASDGITSAGIRMFTLAPVSHAALYIGDGQVAEAVGEGVRLRSIPDVLDEEAVVVAFRREGLTPEQTAAMRAFAEARVGQRYDYVGVLLQAPFSVERRLCELPLVPSLVRDACLRGVAAIQLGTPDNERFFCSQFVLEAFRVAGAPLLDAHPRWLSPADILHMREEDVSSLRVEQPLVYLGHLKFLETVQDPRVAARE</sequence>
<dbReference type="RefSeq" id="WP_018746349.1">
    <property type="nucleotide sequence ID" value="NZ_BSOZ01000001.1"/>
</dbReference>
<gene>
    <name evidence="2" type="ORF">GCM10007860_00610</name>
</gene>
<evidence type="ECO:0000313" key="2">
    <source>
        <dbReference type="EMBL" id="GLS02918.1"/>
    </source>
</evidence>